<name>A0ABT1NCL9_9GAMM</name>
<feature type="domain" description="H repeat-associated protein N-terminal" evidence="2">
    <location>
        <begin position="8"/>
        <end position="94"/>
    </location>
</feature>
<sequence length="377" mass="41881">MSIEAFSQYFGDIQDPRQSAKISYPLFDVLFLTVCATIAGAEGWEDIEDFGEAHFQWFQQKGLFTSGLPVHDTIARVISRLDPSQFQQCFINWMQAVTERSDGELIAIDGKVLRGSYNRESRQSTIHMVSAFATVNGVVMGQLKTNAKSNEITAIPELLNLLDIKGCLISIDAIACQTNIASTIIDKGGDYLLAVKGNQETLAKAVRQALSAKTAAQSAPEDVTVEQSHGRIEAREYHVLPAGELVHQFPDWKGLKSIGVTIGYRIDKSGKESLEYRYYISSAELEKERFANAVRGHWGIENSLHWVLDASMNEDTCQIYRGDAAENMACFRHIALNMLRAETSKKASIRRKQNIAAMNTTYLDKVLLAGFKAASKK</sequence>
<protein>
    <submittedName>
        <fullName evidence="3">ISAs1 family transposase</fullName>
    </submittedName>
</protein>
<gene>
    <name evidence="3" type="ORF">NHN17_25675</name>
</gene>
<organism evidence="3 4">
    <name type="scientific">Photobacterium pectinilyticum</name>
    <dbReference type="NCBI Taxonomy" id="2906793"/>
    <lineage>
        <taxon>Bacteria</taxon>
        <taxon>Pseudomonadati</taxon>
        <taxon>Pseudomonadota</taxon>
        <taxon>Gammaproteobacteria</taxon>
        <taxon>Vibrionales</taxon>
        <taxon>Vibrionaceae</taxon>
        <taxon>Photobacterium</taxon>
    </lineage>
</organism>
<dbReference type="Proteomes" id="UP001524460">
    <property type="component" value="Unassembled WGS sequence"/>
</dbReference>
<dbReference type="RefSeq" id="WP_255045526.1">
    <property type="nucleotide sequence ID" value="NZ_JANEYT010000183.1"/>
</dbReference>
<reference evidence="3 4" key="1">
    <citation type="submission" date="2022-07" db="EMBL/GenBank/DDBJ databases">
        <title>Photobacterium pectinilyticum sp. nov., a marine bacterium isolated from surface seawater of Qingdao offshore.</title>
        <authorList>
            <person name="Wang X."/>
        </authorList>
    </citation>
    <scope>NUCLEOTIDE SEQUENCE [LARGE SCALE GENOMIC DNA]</scope>
    <source>
        <strain evidence="3 4">ZSDE20</strain>
    </source>
</reference>
<dbReference type="PANTHER" id="PTHR30298:SF0">
    <property type="entry name" value="PROTEIN YBFL-RELATED"/>
    <property type="match status" value="1"/>
</dbReference>
<evidence type="ECO:0000259" key="2">
    <source>
        <dbReference type="Pfam" id="PF13808"/>
    </source>
</evidence>
<comment type="caution">
    <text evidence="3">The sequence shown here is derived from an EMBL/GenBank/DDBJ whole genome shotgun (WGS) entry which is preliminary data.</text>
</comment>
<keyword evidence="4" id="KW-1185">Reference proteome</keyword>
<dbReference type="InterPro" id="IPR032806">
    <property type="entry name" value="YbfD_N"/>
</dbReference>
<proteinExistence type="predicted"/>
<dbReference type="PANTHER" id="PTHR30298">
    <property type="entry name" value="H REPEAT-ASSOCIATED PREDICTED TRANSPOSASE"/>
    <property type="match status" value="1"/>
</dbReference>
<dbReference type="InterPro" id="IPR002559">
    <property type="entry name" value="Transposase_11"/>
</dbReference>
<evidence type="ECO:0000259" key="1">
    <source>
        <dbReference type="Pfam" id="PF01609"/>
    </source>
</evidence>
<dbReference type="Pfam" id="PF01609">
    <property type="entry name" value="DDE_Tnp_1"/>
    <property type="match status" value="1"/>
</dbReference>
<dbReference type="Pfam" id="PF13808">
    <property type="entry name" value="DDE_Tnp_1_assoc"/>
    <property type="match status" value="1"/>
</dbReference>
<accession>A0ABT1NCL9</accession>
<dbReference type="InterPro" id="IPR047647">
    <property type="entry name" value="ISAs1_transpos"/>
</dbReference>
<dbReference type="NCBIfam" id="NF033564">
    <property type="entry name" value="transpos_ISAs1"/>
    <property type="match status" value="1"/>
</dbReference>
<dbReference type="InterPro" id="IPR051698">
    <property type="entry name" value="Transposase_11-like"/>
</dbReference>
<dbReference type="EMBL" id="JANEYT010000183">
    <property type="protein sequence ID" value="MCQ1061406.1"/>
    <property type="molecule type" value="Genomic_DNA"/>
</dbReference>
<evidence type="ECO:0000313" key="3">
    <source>
        <dbReference type="EMBL" id="MCQ1061406.1"/>
    </source>
</evidence>
<evidence type="ECO:0000313" key="4">
    <source>
        <dbReference type="Proteomes" id="UP001524460"/>
    </source>
</evidence>
<feature type="domain" description="Transposase IS4-like" evidence="1">
    <location>
        <begin position="102"/>
        <end position="338"/>
    </location>
</feature>